<keyword evidence="2" id="KW-0808">Transferase</keyword>
<reference evidence="2" key="1">
    <citation type="submission" date="2019-08" db="EMBL/GenBank/DDBJ databases">
        <authorList>
            <person name="Kucharzyk K."/>
            <person name="Murdoch R.W."/>
            <person name="Higgins S."/>
            <person name="Loffler F."/>
        </authorList>
    </citation>
    <scope>NUCLEOTIDE SEQUENCE</scope>
</reference>
<proteinExistence type="predicted"/>
<comment type="caution">
    <text evidence="2">The sequence shown here is derived from an EMBL/GenBank/DDBJ whole genome shotgun (WGS) entry which is preliminary data.</text>
</comment>
<dbReference type="InterPro" id="IPR001296">
    <property type="entry name" value="Glyco_trans_1"/>
</dbReference>
<gene>
    <name evidence="2" type="primary">mshA_93</name>
    <name evidence="2" type="ORF">SDC9_113579</name>
</gene>
<dbReference type="AlphaFoldDB" id="A0A645BMG7"/>
<dbReference type="Pfam" id="PF00534">
    <property type="entry name" value="Glycos_transf_1"/>
    <property type="match status" value="1"/>
</dbReference>
<dbReference type="SUPFAM" id="SSF53756">
    <property type="entry name" value="UDP-Glycosyltransferase/glycogen phosphorylase"/>
    <property type="match status" value="1"/>
</dbReference>
<name>A0A645BMG7_9ZZZZ</name>
<organism evidence="2">
    <name type="scientific">bioreactor metagenome</name>
    <dbReference type="NCBI Taxonomy" id="1076179"/>
    <lineage>
        <taxon>unclassified sequences</taxon>
        <taxon>metagenomes</taxon>
        <taxon>ecological metagenomes</taxon>
    </lineage>
</organism>
<dbReference type="GO" id="GO:0102710">
    <property type="term" value="F:D-inositol-3-phosphate glycosyltransferase activity"/>
    <property type="evidence" value="ECO:0007669"/>
    <property type="project" value="UniProtKB-EC"/>
</dbReference>
<accession>A0A645BMG7</accession>
<dbReference type="PANTHER" id="PTHR45947">
    <property type="entry name" value="SULFOQUINOVOSYL TRANSFERASE SQD2"/>
    <property type="match status" value="1"/>
</dbReference>
<dbReference type="PANTHER" id="PTHR45947:SF3">
    <property type="entry name" value="SULFOQUINOVOSYL TRANSFERASE SQD2"/>
    <property type="match status" value="1"/>
</dbReference>
<dbReference type="InterPro" id="IPR050194">
    <property type="entry name" value="Glycosyltransferase_grp1"/>
</dbReference>
<keyword evidence="2" id="KW-0328">Glycosyltransferase</keyword>
<dbReference type="EC" id="2.4.1.250" evidence="2"/>
<evidence type="ECO:0000313" key="2">
    <source>
        <dbReference type="EMBL" id="MPM66669.1"/>
    </source>
</evidence>
<feature type="domain" description="Glycosyl transferase family 1" evidence="1">
    <location>
        <begin position="2"/>
        <end position="77"/>
    </location>
</feature>
<dbReference type="Gene3D" id="3.40.50.2000">
    <property type="entry name" value="Glycogen Phosphorylase B"/>
    <property type="match status" value="1"/>
</dbReference>
<protein>
    <submittedName>
        <fullName evidence="2">D-inositol-3-phosphate glycosyltransferase</fullName>
        <ecNumber evidence="2">2.4.1.250</ecNumber>
    </submittedName>
</protein>
<sequence length="106" mass="10671">MRTAGLLIAPCDIEGLGLTVVEAMAVGLPVVACAAGGHLETVGAATAGALYPVGDLSAGADLVRCLAVDDERRVAYGAELAQIQSTRFTVEAQVAGVDAVYRAVLS</sequence>
<evidence type="ECO:0000259" key="1">
    <source>
        <dbReference type="Pfam" id="PF00534"/>
    </source>
</evidence>
<dbReference type="EMBL" id="VSSQ01021227">
    <property type="protein sequence ID" value="MPM66669.1"/>
    <property type="molecule type" value="Genomic_DNA"/>
</dbReference>